<evidence type="ECO:0000256" key="1">
    <source>
        <dbReference type="SAM" id="MobiDB-lite"/>
    </source>
</evidence>
<dbReference type="EMBL" id="SZWF01000015">
    <property type="protein sequence ID" value="KAA9393652.1"/>
    <property type="molecule type" value="Genomic_DNA"/>
</dbReference>
<keyword evidence="2" id="KW-0812">Transmembrane</keyword>
<accession>A0A5J5KVT9</accession>
<evidence type="ECO:0000313" key="5">
    <source>
        <dbReference type="Proteomes" id="UP000325957"/>
    </source>
</evidence>
<keyword evidence="2" id="KW-0472">Membrane</keyword>
<protein>
    <submittedName>
        <fullName evidence="4">Flp pilus assembly protein CpaB</fullName>
    </submittedName>
</protein>
<dbReference type="Pfam" id="PF08666">
    <property type="entry name" value="SAF"/>
    <property type="match status" value="1"/>
</dbReference>
<keyword evidence="5" id="KW-1185">Reference proteome</keyword>
<dbReference type="OrthoDB" id="4879413at2"/>
<dbReference type="SMART" id="SM00858">
    <property type="entry name" value="SAF"/>
    <property type="match status" value="1"/>
</dbReference>
<feature type="compositionally biased region" description="Low complexity" evidence="1">
    <location>
        <begin position="11"/>
        <end position="25"/>
    </location>
</feature>
<evidence type="ECO:0000313" key="4">
    <source>
        <dbReference type="EMBL" id="KAA9393652.1"/>
    </source>
</evidence>
<dbReference type="Proteomes" id="UP000325957">
    <property type="component" value="Unassembled WGS sequence"/>
</dbReference>
<dbReference type="CDD" id="cd11614">
    <property type="entry name" value="SAF_CpaB_FlgA_like"/>
    <property type="match status" value="1"/>
</dbReference>
<sequence length="307" mass="31005">MRLPGRTRSLPRSAPGPAFAGSGAPRRARGSDRTSRRAPGKPPRRGRQRRPSYPLALQLRTAISRRRRLVAAALLSVAAAVLVVQISPAGRETTPVVVAAGSLGAGTVLSSADLRIADYPVALVPSPASPDPGTEGTGGDPASIDHWVGRTLSTAVVEGQPLTGPGVVGPDLLTGQPAGSTAVTVRVADPGALTHVRPGQRVDLVQPGTGSGIDEDPEPKDREKVVARAVTVLWVAGPAEPDPGLLSASSAGSDRDLLVVGADTRTAQSIAGNDSHQLVPVLVSAGDSPAPDSPAPGPSPSAADAEP</sequence>
<comment type="caution">
    <text evidence="4">The sequence shown here is derived from an EMBL/GenBank/DDBJ whole genome shotgun (WGS) entry which is preliminary data.</text>
</comment>
<proteinExistence type="predicted"/>
<organism evidence="4 5">
    <name type="scientific">Kocuria coralli</name>
    <dbReference type="NCBI Taxonomy" id="1461025"/>
    <lineage>
        <taxon>Bacteria</taxon>
        <taxon>Bacillati</taxon>
        <taxon>Actinomycetota</taxon>
        <taxon>Actinomycetes</taxon>
        <taxon>Micrococcales</taxon>
        <taxon>Micrococcaceae</taxon>
        <taxon>Kocuria</taxon>
    </lineage>
</organism>
<dbReference type="AlphaFoldDB" id="A0A5J5KVT9"/>
<dbReference type="InterPro" id="IPR013974">
    <property type="entry name" value="SAF"/>
</dbReference>
<feature type="transmembrane region" description="Helical" evidence="2">
    <location>
        <begin position="69"/>
        <end position="87"/>
    </location>
</feature>
<feature type="domain" description="SAF" evidence="3">
    <location>
        <begin position="94"/>
        <end position="168"/>
    </location>
</feature>
<feature type="region of interest" description="Disordered" evidence="1">
    <location>
        <begin position="281"/>
        <end position="307"/>
    </location>
</feature>
<name>A0A5J5KVT9_9MICC</name>
<evidence type="ECO:0000256" key="2">
    <source>
        <dbReference type="SAM" id="Phobius"/>
    </source>
</evidence>
<feature type="region of interest" description="Disordered" evidence="1">
    <location>
        <begin position="1"/>
        <end position="53"/>
    </location>
</feature>
<gene>
    <name evidence="4" type="ORF">FCK90_10695</name>
</gene>
<evidence type="ECO:0000259" key="3">
    <source>
        <dbReference type="SMART" id="SM00858"/>
    </source>
</evidence>
<reference evidence="4 5" key="1">
    <citation type="submission" date="2019-05" db="EMBL/GenBank/DDBJ databases">
        <title>Kocuria coralli sp. nov., a novel actinobacterium isolated from coral reef seawater.</title>
        <authorList>
            <person name="Li J."/>
        </authorList>
    </citation>
    <scope>NUCLEOTIDE SEQUENCE [LARGE SCALE GENOMIC DNA]</scope>
    <source>
        <strain evidence="4 5">SCSIO 13007</strain>
    </source>
</reference>
<keyword evidence="2" id="KW-1133">Transmembrane helix</keyword>
<feature type="compositionally biased region" description="Basic residues" evidence="1">
    <location>
        <begin position="36"/>
        <end position="50"/>
    </location>
</feature>